<gene>
    <name evidence="2" type="ORF">NSJP_2077</name>
</gene>
<dbReference type="Pfam" id="PF13424">
    <property type="entry name" value="TPR_12"/>
    <property type="match status" value="1"/>
</dbReference>
<evidence type="ECO:0000256" key="1">
    <source>
        <dbReference type="PROSITE-ProRule" id="PRU00339"/>
    </source>
</evidence>
<dbReference type="InterPro" id="IPR019734">
    <property type="entry name" value="TPR_rpt"/>
</dbReference>
<organism evidence="2 3">
    <name type="scientific">Nitrospira japonica</name>
    <dbReference type="NCBI Taxonomy" id="1325564"/>
    <lineage>
        <taxon>Bacteria</taxon>
        <taxon>Pseudomonadati</taxon>
        <taxon>Nitrospirota</taxon>
        <taxon>Nitrospiria</taxon>
        <taxon>Nitrospirales</taxon>
        <taxon>Nitrospiraceae</taxon>
        <taxon>Nitrospira</taxon>
    </lineage>
</organism>
<dbReference type="PROSITE" id="PS50293">
    <property type="entry name" value="TPR_REGION"/>
    <property type="match status" value="1"/>
</dbReference>
<dbReference type="GO" id="GO:0016757">
    <property type="term" value="F:glycosyltransferase activity"/>
    <property type="evidence" value="ECO:0007669"/>
    <property type="project" value="TreeGrafter"/>
</dbReference>
<evidence type="ECO:0000313" key="2">
    <source>
        <dbReference type="EMBL" id="SLM48249.1"/>
    </source>
</evidence>
<accession>A0A1W1I5V3</accession>
<dbReference type="SUPFAM" id="SSF48452">
    <property type="entry name" value="TPR-like"/>
    <property type="match status" value="1"/>
</dbReference>
<dbReference type="RefSeq" id="WP_080886656.1">
    <property type="nucleotide sequence ID" value="NZ_LT828648.1"/>
</dbReference>
<protein>
    <recommendedName>
        <fullName evidence="4">Tetratricopeptide repeat protein</fullName>
    </recommendedName>
</protein>
<feature type="repeat" description="TPR" evidence="1">
    <location>
        <begin position="53"/>
        <end position="86"/>
    </location>
</feature>
<reference evidence="2 3" key="1">
    <citation type="submission" date="2017-03" db="EMBL/GenBank/DDBJ databases">
        <authorList>
            <person name="Afonso C.L."/>
            <person name="Miller P.J."/>
            <person name="Scott M.A."/>
            <person name="Spackman E."/>
            <person name="Goraichik I."/>
            <person name="Dimitrov K.M."/>
            <person name="Suarez D.L."/>
            <person name="Swayne D.E."/>
        </authorList>
    </citation>
    <scope>NUCLEOTIDE SEQUENCE [LARGE SCALE GENOMIC DNA]</scope>
    <source>
        <strain evidence="2">Genome sequencing of Nitrospira japonica strain NJ11</strain>
    </source>
</reference>
<dbReference type="Proteomes" id="UP000192042">
    <property type="component" value="Chromosome I"/>
</dbReference>
<keyword evidence="3" id="KW-1185">Reference proteome</keyword>
<dbReference type="PANTHER" id="PTHR44998:SF1">
    <property type="entry name" value="UDP-N-ACETYLGLUCOSAMINE--PEPTIDE N-ACETYLGLUCOSAMINYLTRANSFERASE 110 KDA SUBUNIT"/>
    <property type="match status" value="1"/>
</dbReference>
<keyword evidence="1" id="KW-0802">TPR repeat</keyword>
<dbReference type="AlphaFoldDB" id="A0A1W1I5V3"/>
<evidence type="ECO:0000313" key="3">
    <source>
        <dbReference type="Proteomes" id="UP000192042"/>
    </source>
</evidence>
<dbReference type="PANTHER" id="PTHR44998">
    <property type="match status" value="1"/>
</dbReference>
<dbReference type="EMBL" id="LT828648">
    <property type="protein sequence ID" value="SLM48249.1"/>
    <property type="molecule type" value="Genomic_DNA"/>
</dbReference>
<dbReference type="Gene3D" id="1.25.40.10">
    <property type="entry name" value="Tetratricopeptide repeat domain"/>
    <property type="match status" value="1"/>
</dbReference>
<dbReference type="STRING" id="1325564.NSJP_2077"/>
<dbReference type="Pfam" id="PF13432">
    <property type="entry name" value="TPR_16"/>
    <property type="match status" value="1"/>
</dbReference>
<proteinExistence type="predicted"/>
<feature type="repeat" description="TPR" evidence="1">
    <location>
        <begin position="123"/>
        <end position="156"/>
    </location>
</feature>
<dbReference type="PROSITE" id="PS50005">
    <property type="entry name" value="TPR"/>
    <property type="match status" value="3"/>
</dbReference>
<sequence>MDVQDFLTQGDGREEDKREAWCLFQQAYERQMKNELEEAVSLYRQSLSVHPTAEAHTFLGWTYSFMGRLDDAIDECRMAIARDPDFGNPYNDIGAYLIEKGQFDEAIPWFQKAMQARRYESPAFPHLNLGRVYEKKGQWTDAIEAYKQALLLNPDYVLAKKSLGRLISSLN</sequence>
<dbReference type="InterPro" id="IPR011990">
    <property type="entry name" value="TPR-like_helical_dom_sf"/>
</dbReference>
<dbReference type="GO" id="GO:0006493">
    <property type="term" value="P:protein O-linked glycosylation"/>
    <property type="evidence" value="ECO:0007669"/>
    <property type="project" value="TreeGrafter"/>
</dbReference>
<evidence type="ECO:0008006" key="4">
    <source>
        <dbReference type="Google" id="ProtNLM"/>
    </source>
</evidence>
<dbReference type="KEGG" id="nja:NSJP_2077"/>
<dbReference type="OrthoDB" id="9769030at2"/>
<dbReference type="SMART" id="SM00028">
    <property type="entry name" value="TPR"/>
    <property type="match status" value="4"/>
</dbReference>
<feature type="repeat" description="TPR" evidence="1">
    <location>
        <begin position="87"/>
        <end position="120"/>
    </location>
</feature>
<name>A0A1W1I5V3_9BACT</name>